<dbReference type="AlphaFoldDB" id="A0A6V8Q5K1"/>
<gene>
    <name evidence="2" type="ORF">HKBW3S47_01712</name>
</gene>
<protein>
    <recommendedName>
        <fullName evidence="4">Aerobic carbon-monoxide dehydrogenase large subunit</fullName>
    </recommendedName>
</protein>
<comment type="caution">
    <text evidence="2">The sequence shown here is derived from an EMBL/GenBank/DDBJ whole genome shotgun (WGS) entry which is preliminary data.</text>
</comment>
<feature type="non-terminal residue" evidence="2">
    <location>
        <position position="1"/>
    </location>
</feature>
<dbReference type="Proteomes" id="UP000569018">
    <property type="component" value="Unassembled WGS sequence"/>
</dbReference>
<dbReference type="GO" id="GO:0016491">
    <property type="term" value="F:oxidoreductase activity"/>
    <property type="evidence" value="ECO:0007669"/>
    <property type="project" value="InterPro"/>
</dbReference>
<dbReference type="SUPFAM" id="SSF56003">
    <property type="entry name" value="Molybdenum cofactor-binding domain"/>
    <property type="match status" value="1"/>
</dbReference>
<sequence length="129" mass="13681">RCRHPGEAITPKRGAPAAPSLAPFDIPPSLDVGDIESAVLEVPERRGPYGARGVGEMTTISTAPAIAAAVHDAVGVWIDELPVTAEKVVRALKEKEFQGKDVREEGMSKVARSGVRVSPSFRIISSIRA</sequence>
<organism evidence="2 3">
    <name type="scientific">Candidatus Hakubella thermalkaliphila</name>
    <dbReference type="NCBI Taxonomy" id="2754717"/>
    <lineage>
        <taxon>Bacteria</taxon>
        <taxon>Bacillati</taxon>
        <taxon>Actinomycetota</taxon>
        <taxon>Actinomycetota incertae sedis</taxon>
        <taxon>Candidatus Hakubellales</taxon>
        <taxon>Candidatus Hakubellaceae</taxon>
        <taxon>Candidatus Hakubella</taxon>
    </lineage>
</organism>
<dbReference type="InterPro" id="IPR037165">
    <property type="entry name" value="AldOxase/xan_DH_Mopterin-bd_sf"/>
</dbReference>
<dbReference type="Gene3D" id="3.30.365.10">
    <property type="entry name" value="Aldehyde oxidase/xanthine dehydrogenase, molybdopterin binding domain"/>
    <property type="match status" value="1"/>
</dbReference>
<proteinExistence type="predicted"/>
<reference evidence="2 3" key="1">
    <citation type="journal article" date="2020" name="Front. Microbiol.">
        <title>Single-cell genomics of novel Actinobacteria with the Wood-Ljungdahl pathway discovered in a serpentinizing system.</title>
        <authorList>
            <person name="Merino N."/>
            <person name="Kawai M."/>
            <person name="Boyd E.S."/>
            <person name="Colman D.R."/>
            <person name="McGlynn S.E."/>
            <person name="Nealson K.H."/>
            <person name="Kurokawa K."/>
            <person name="Hongoh Y."/>
        </authorList>
    </citation>
    <scope>NUCLEOTIDE SEQUENCE [LARGE SCALE GENOMIC DNA]</scope>
    <source>
        <strain evidence="2 3">S47</strain>
    </source>
</reference>
<dbReference type="EMBL" id="BLSD01000125">
    <property type="protein sequence ID" value="GFP40015.1"/>
    <property type="molecule type" value="Genomic_DNA"/>
</dbReference>
<evidence type="ECO:0008006" key="4">
    <source>
        <dbReference type="Google" id="ProtNLM"/>
    </source>
</evidence>
<evidence type="ECO:0000256" key="1">
    <source>
        <dbReference type="SAM" id="MobiDB-lite"/>
    </source>
</evidence>
<name>A0A6V8Q5K1_9ACTN</name>
<feature type="region of interest" description="Disordered" evidence="1">
    <location>
        <begin position="1"/>
        <end position="23"/>
    </location>
</feature>
<accession>A0A6V8Q5K1</accession>
<evidence type="ECO:0000313" key="2">
    <source>
        <dbReference type="EMBL" id="GFP40015.1"/>
    </source>
</evidence>
<evidence type="ECO:0000313" key="3">
    <source>
        <dbReference type="Proteomes" id="UP000569018"/>
    </source>
</evidence>